<reference evidence="2 3" key="1">
    <citation type="journal article" date="2019" name="Nat. Ecol. Evol.">
        <title>Megaphylogeny resolves global patterns of mushroom evolution.</title>
        <authorList>
            <person name="Varga T."/>
            <person name="Krizsan K."/>
            <person name="Foldi C."/>
            <person name="Dima B."/>
            <person name="Sanchez-Garcia M."/>
            <person name="Sanchez-Ramirez S."/>
            <person name="Szollosi G.J."/>
            <person name="Szarkandi J.G."/>
            <person name="Papp V."/>
            <person name="Albert L."/>
            <person name="Andreopoulos W."/>
            <person name="Angelini C."/>
            <person name="Antonin V."/>
            <person name="Barry K.W."/>
            <person name="Bougher N.L."/>
            <person name="Buchanan P."/>
            <person name="Buyck B."/>
            <person name="Bense V."/>
            <person name="Catcheside P."/>
            <person name="Chovatia M."/>
            <person name="Cooper J."/>
            <person name="Damon W."/>
            <person name="Desjardin D."/>
            <person name="Finy P."/>
            <person name="Geml J."/>
            <person name="Haridas S."/>
            <person name="Hughes K."/>
            <person name="Justo A."/>
            <person name="Karasinski D."/>
            <person name="Kautmanova I."/>
            <person name="Kiss B."/>
            <person name="Kocsube S."/>
            <person name="Kotiranta H."/>
            <person name="LaButti K.M."/>
            <person name="Lechner B.E."/>
            <person name="Liimatainen K."/>
            <person name="Lipzen A."/>
            <person name="Lukacs Z."/>
            <person name="Mihaltcheva S."/>
            <person name="Morgado L.N."/>
            <person name="Niskanen T."/>
            <person name="Noordeloos M.E."/>
            <person name="Ohm R.A."/>
            <person name="Ortiz-Santana B."/>
            <person name="Ovrebo C."/>
            <person name="Racz N."/>
            <person name="Riley R."/>
            <person name="Savchenko A."/>
            <person name="Shiryaev A."/>
            <person name="Soop K."/>
            <person name="Spirin V."/>
            <person name="Szebenyi C."/>
            <person name="Tomsovsky M."/>
            <person name="Tulloss R.E."/>
            <person name="Uehling J."/>
            <person name="Grigoriev I.V."/>
            <person name="Vagvolgyi C."/>
            <person name="Papp T."/>
            <person name="Martin F.M."/>
            <person name="Miettinen O."/>
            <person name="Hibbett D.S."/>
            <person name="Nagy L.G."/>
        </authorList>
    </citation>
    <scope>NUCLEOTIDE SEQUENCE [LARGE SCALE GENOMIC DNA]</scope>
    <source>
        <strain evidence="2 3">FP101781</strain>
    </source>
</reference>
<evidence type="ECO:0000313" key="3">
    <source>
        <dbReference type="Proteomes" id="UP000298030"/>
    </source>
</evidence>
<feature type="compositionally biased region" description="Basic and acidic residues" evidence="1">
    <location>
        <begin position="1"/>
        <end position="10"/>
    </location>
</feature>
<evidence type="ECO:0000313" key="2">
    <source>
        <dbReference type="EMBL" id="TEB31632.1"/>
    </source>
</evidence>
<evidence type="ECO:0000256" key="1">
    <source>
        <dbReference type="SAM" id="MobiDB-lite"/>
    </source>
</evidence>
<comment type="caution">
    <text evidence="2">The sequence shown here is derived from an EMBL/GenBank/DDBJ whole genome shotgun (WGS) entry which is preliminary data.</text>
</comment>
<dbReference type="EMBL" id="QPFP01000018">
    <property type="protein sequence ID" value="TEB31632.1"/>
    <property type="molecule type" value="Genomic_DNA"/>
</dbReference>
<protein>
    <submittedName>
        <fullName evidence="2">Uncharacterized protein</fullName>
    </submittedName>
</protein>
<accession>A0A4Y7TDI8</accession>
<keyword evidence="3" id="KW-1185">Reference proteome</keyword>
<name>A0A4Y7TDI8_COPMI</name>
<dbReference type="Proteomes" id="UP000298030">
    <property type="component" value="Unassembled WGS sequence"/>
</dbReference>
<feature type="non-terminal residue" evidence="2">
    <location>
        <position position="55"/>
    </location>
</feature>
<dbReference type="AlphaFoldDB" id="A0A4Y7TDI8"/>
<organism evidence="2 3">
    <name type="scientific">Coprinellus micaceus</name>
    <name type="common">Glistening ink-cap mushroom</name>
    <name type="synonym">Coprinus micaceus</name>
    <dbReference type="NCBI Taxonomy" id="71717"/>
    <lineage>
        <taxon>Eukaryota</taxon>
        <taxon>Fungi</taxon>
        <taxon>Dikarya</taxon>
        <taxon>Basidiomycota</taxon>
        <taxon>Agaricomycotina</taxon>
        <taxon>Agaricomycetes</taxon>
        <taxon>Agaricomycetidae</taxon>
        <taxon>Agaricales</taxon>
        <taxon>Agaricineae</taxon>
        <taxon>Psathyrellaceae</taxon>
        <taxon>Coprinellus</taxon>
    </lineage>
</organism>
<feature type="region of interest" description="Disordered" evidence="1">
    <location>
        <begin position="1"/>
        <end position="55"/>
    </location>
</feature>
<feature type="compositionally biased region" description="Pro residues" evidence="1">
    <location>
        <begin position="15"/>
        <end position="30"/>
    </location>
</feature>
<sequence>MVSSKRRDSETFAMRPPPLPAWISKPPPPRQMLDILHHDGNPAPSVSPSAPGPRP</sequence>
<proteinExistence type="predicted"/>
<gene>
    <name evidence="2" type="ORF">FA13DRAFT_1732485</name>
</gene>